<evidence type="ECO:0000313" key="1">
    <source>
        <dbReference type="EMBL" id="CAI6361734.1"/>
    </source>
</evidence>
<protein>
    <submittedName>
        <fullName evidence="1">Uncharacterized protein</fullName>
    </submittedName>
</protein>
<organism evidence="1 2">
    <name type="scientific">Macrosiphum euphorbiae</name>
    <name type="common">potato aphid</name>
    <dbReference type="NCBI Taxonomy" id="13131"/>
    <lineage>
        <taxon>Eukaryota</taxon>
        <taxon>Metazoa</taxon>
        <taxon>Ecdysozoa</taxon>
        <taxon>Arthropoda</taxon>
        <taxon>Hexapoda</taxon>
        <taxon>Insecta</taxon>
        <taxon>Pterygota</taxon>
        <taxon>Neoptera</taxon>
        <taxon>Paraneoptera</taxon>
        <taxon>Hemiptera</taxon>
        <taxon>Sternorrhyncha</taxon>
        <taxon>Aphidomorpha</taxon>
        <taxon>Aphidoidea</taxon>
        <taxon>Aphididae</taxon>
        <taxon>Macrosiphini</taxon>
        <taxon>Macrosiphum</taxon>
    </lineage>
</organism>
<evidence type="ECO:0000313" key="2">
    <source>
        <dbReference type="Proteomes" id="UP001160148"/>
    </source>
</evidence>
<accession>A0AAV0X1F8</accession>
<comment type="caution">
    <text evidence="1">The sequence shown here is derived from an EMBL/GenBank/DDBJ whole genome shotgun (WGS) entry which is preliminary data.</text>
</comment>
<dbReference type="EMBL" id="CARXXK010000003">
    <property type="protein sequence ID" value="CAI6361734.1"/>
    <property type="molecule type" value="Genomic_DNA"/>
</dbReference>
<sequence>MRLVTGLFYFYFKIHPSRESRSFDIFAGRTARRLNKVPLRSANCSSYLPSLFCKQLGDETAVEHGDNRYYRGISHCGRPLRGRLRHTGDIPV</sequence>
<keyword evidence="2" id="KW-1185">Reference proteome</keyword>
<dbReference type="AlphaFoldDB" id="A0AAV0X1F8"/>
<name>A0AAV0X1F8_9HEMI</name>
<gene>
    <name evidence="1" type="ORF">MEUPH1_LOCUS16882</name>
</gene>
<reference evidence="1 2" key="1">
    <citation type="submission" date="2023-01" db="EMBL/GenBank/DDBJ databases">
        <authorList>
            <person name="Whitehead M."/>
        </authorList>
    </citation>
    <scope>NUCLEOTIDE SEQUENCE [LARGE SCALE GENOMIC DNA]</scope>
</reference>
<dbReference type="Proteomes" id="UP001160148">
    <property type="component" value="Unassembled WGS sequence"/>
</dbReference>
<proteinExistence type="predicted"/>